<evidence type="ECO:0000256" key="2">
    <source>
        <dbReference type="ARBA" id="ARBA00023043"/>
    </source>
</evidence>
<dbReference type="KEGG" id="sapo:SAPIO_CDS4894"/>
<feature type="compositionally biased region" description="Basic residues" evidence="4">
    <location>
        <begin position="781"/>
        <end position="793"/>
    </location>
</feature>
<evidence type="ECO:0000313" key="5">
    <source>
        <dbReference type="EMBL" id="KEZ43217.1"/>
    </source>
</evidence>
<dbReference type="HOGENOM" id="CLU_354175_0_0_1"/>
<dbReference type="Gene3D" id="1.25.40.20">
    <property type="entry name" value="Ankyrin repeat-containing domain"/>
    <property type="match status" value="1"/>
</dbReference>
<dbReference type="PROSITE" id="PS50297">
    <property type="entry name" value="ANK_REP_REGION"/>
    <property type="match status" value="3"/>
</dbReference>
<feature type="repeat" description="ANK" evidence="3">
    <location>
        <begin position="535"/>
        <end position="567"/>
    </location>
</feature>
<dbReference type="PANTHER" id="PTHR24171">
    <property type="entry name" value="ANKYRIN REPEAT DOMAIN-CONTAINING PROTEIN 39-RELATED"/>
    <property type="match status" value="1"/>
</dbReference>
<dbReference type="GeneID" id="27723966"/>
<dbReference type="AlphaFoldDB" id="A0A084G7A5"/>
<dbReference type="OrthoDB" id="539213at2759"/>
<evidence type="ECO:0000256" key="4">
    <source>
        <dbReference type="SAM" id="MobiDB-lite"/>
    </source>
</evidence>
<feature type="repeat" description="ANK" evidence="3">
    <location>
        <begin position="672"/>
        <end position="707"/>
    </location>
</feature>
<keyword evidence="1" id="KW-0677">Repeat</keyword>
<dbReference type="PROSITE" id="PS50088">
    <property type="entry name" value="ANK_REPEAT"/>
    <property type="match status" value="4"/>
</dbReference>
<dbReference type="SUPFAM" id="SSF48403">
    <property type="entry name" value="Ankyrin repeat"/>
    <property type="match status" value="1"/>
</dbReference>
<feature type="region of interest" description="Disordered" evidence="4">
    <location>
        <begin position="772"/>
        <end position="793"/>
    </location>
</feature>
<dbReference type="Pfam" id="PF12796">
    <property type="entry name" value="Ank_2"/>
    <property type="match status" value="2"/>
</dbReference>
<comment type="caution">
    <text evidence="5">The sequence shown here is derived from an EMBL/GenBank/DDBJ whole genome shotgun (WGS) entry which is preliminary data.</text>
</comment>
<evidence type="ECO:0000256" key="1">
    <source>
        <dbReference type="ARBA" id="ARBA00022737"/>
    </source>
</evidence>
<dbReference type="PRINTS" id="PR01415">
    <property type="entry name" value="ANKYRIN"/>
</dbReference>
<protein>
    <submittedName>
        <fullName evidence="5">Uncharacterized protein</fullName>
    </submittedName>
</protein>
<feature type="repeat" description="ANK" evidence="3">
    <location>
        <begin position="639"/>
        <end position="671"/>
    </location>
</feature>
<dbReference type="InterPro" id="IPR002110">
    <property type="entry name" value="Ankyrin_rpt"/>
</dbReference>
<dbReference type="SMART" id="SM00248">
    <property type="entry name" value="ANK"/>
    <property type="match status" value="4"/>
</dbReference>
<feature type="region of interest" description="Disordered" evidence="4">
    <location>
        <begin position="728"/>
        <end position="757"/>
    </location>
</feature>
<dbReference type="Proteomes" id="UP000028545">
    <property type="component" value="Unassembled WGS sequence"/>
</dbReference>
<feature type="compositionally biased region" description="Low complexity" evidence="4">
    <location>
        <begin position="740"/>
        <end position="751"/>
    </location>
</feature>
<sequence>MSGPDIAGLAIAVARLCNGLALGLYKIIRKAKNLLDDACKIQHSLVLLTKSLDKVGALFAVSSRAGPLDAREESFRDSIYQILHSINQDLVALKDKLGLEKLLNRKQNLLKDIKTTFKRSLEDEEIKEIQGRVENSHRLLQTHFEMLLLLSSWKTTDRVNDLVTIVENVFTRLLEDGSNMPMPAISGPAPVTPSRVETGGSSANANSTVTRNARRIRYLSAVEQWRDCSKSVLVDLVASGSSTKESIAPSILDGGFDSESPISDSEASEEDTASDTSEPATREATGSVPFSLGDGTEESFPKENTDPPAPEKEQYERELEIEVNYCLKEVDKMIKQEKYAEAANHQQDVINTRIKLSVYQEFPFSEECEMKETLVKLHMRAENLVELNKAYPIIQELVSRADQKDDNDHGLRSRLYQTRSEIEFRQGRFNEAQSSARYAACILINAPGKRSPEEKEWIKEAARSSYRAAMRIPNAKLATVTFEYIKEELGDPEFRIPEDHNYRKTLEWCRKRHFKVEMEGFAFDVCDVEPSRQIRGYSPIHYAIKERRIDMLRSMLSYPCNLDVQMADGTTPLLLACSKDNFDAVKLLLDKGANGNAKDNLGMNGLHRCQDAFKEGSKIARLLLGDWSRSGQIKEWTQYNKTAVHLAAEKGNLKVLQLLLSRGADPNAQYRESPTPLTAAVRSNANNKRNVVELLLSKGADLDKKDGTGCTAEKIAQEKEIKRLLKAARDRKATPPSRRSSAATTVVSDSTKLSQEDADGNFDWFLDLGDITGGLGSRPSKNNHKGVTHRRKG</sequence>
<evidence type="ECO:0000256" key="3">
    <source>
        <dbReference type="PROSITE-ProRule" id="PRU00023"/>
    </source>
</evidence>
<keyword evidence="6" id="KW-1185">Reference proteome</keyword>
<organism evidence="5 6">
    <name type="scientific">Pseudallescheria apiosperma</name>
    <name type="common">Scedosporium apiospermum</name>
    <dbReference type="NCBI Taxonomy" id="563466"/>
    <lineage>
        <taxon>Eukaryota</taxon>
        <taxon>Fungi</taxon>
        <taxon>Dikarya</taxon>
        <taxon>Ascomycota</taxon>
        <taxon>Pezizomycotina</taxon>
        <taxon>Sordariomycetes</taxon>
        <taxon>Hypocreomycetidae</taxon>
        <taxon>Microascales</taxon>
        <taxon>Microascaceae</taxon>
        <taxon>Scedosporium</taxon>
    </lineage>
</organism>
<gene>
    <name evidence="5" type="ORF">SAPIO_CDS4894</name>
</gene>
<feature type="region of interest" description="Disordered" evidence="4">
    <location>
        <begin position="247"/>
        <end position="317"/>
    </location>
</feature>
<dbReference type="PANTHER" id="PTHR24171:SF10">
    <property type="entry name" value="ANKYRIN REPEAT DOMAIN-CONTAINING PROTEIN 29-LIKE"/>
    <property type="match status" value="1"/>
</dbReference>
<dbReference type="VEuPathDB" id="FungiDB:SAPIO_CDS4894"/>
<name>A0A084G7A5_PSEDA</name>
<proteinExistence type="predicted"/>
<reference evidence="5 6" key="1">
    <citation type="journal article" date="2014" name="Genome Announc.">
        <title>Draft genome sequence of the pathogenic fungus Scedosporium apiospermum.</title>
        <authorList>
            <person name="Vandeputte P."/>
            <person name="Ghamrawi S."/>
            <person name="Rechenmann M."/>
            <person name="Iltis A."/>
            <person name="Giraud S."/>
            <person name="Fleury M."/>
            <person name="Thornton C."/>
            <person name="Delhaes L."/>
            <person name="Meyer W."/>
            <person name="Papon N."/>
            <person name="Bouchara J.P."/>
        </authorList>
    </citation>
    <scope>NUCLEOTIDE SEQUENCE [LARGE SCALE GENOMIC DNA]</scope>
    <source>
        <strain evidence="5 6">IHEM 14462</strain>
    </source>
</reference>
<dbReference type="RefSeq" id="XP_016643016.1">
    <property type="nucleotide sequence ID" value="XM_016787341.1"/>
</dbReference>
<dbReference type="InterPro" id="IPR036770">
    <property type="entry name" value="Ankyrin_rpt-contain_sf"/>
</dbReference>
<keyword evidence="2 3" id="KW-0040">ANK repeat</keyword>
<evidence type="ECO:0000313" key="6">
    <source>
        <dbReference type="Proteomes" id="UP000028545"/>
    </source>
</evidence>
<accession>A0A084G7A5</accession>
<feature type="region of interest" description="Disordered" evidence="4">
    <location>
        <begin position="189"/>
        <end position="208"/>
    </location>
</feature>
<feature type="repeat" description="ANK" evidence="3">
    <location>
        <begin position="568"/>
        <end position="600"/>
    </location>
</feature>
<feature type="compositionally biased region" description="Basic and acidic residues" evidence="4">
    <location>
        <begin position="299"/>
        <end position="317"/>
    </location>
</feature>
<dbReference type="EMBL" id="JOWA01000095">
    <property type="protein sequence ID" value="KEZ43217.1"/>
    <property type="molecule type" value="Genomic_DNA"/>
</dbReference>
<feature type="compositionally biased region" description="Polar residues" evidence="4">
    <location>
        <begin position="199"/>
        <end position="208"/>
    </location>
</feature>